<organism evidence="1 2">
    <name type="scientific">Mesorhizobium sanjuanii</name>
    <dbReference type="NCBI Taxonomy" id="2037900"/>
    <lineage>
        <taxon>Bacteria</taxon>
        <taxon>Pseudomonadati</taxon>
        <taxon>Pseudomonadota</taxon>
        <taxon>Alphaproteobacteria</taxon>
        <taxon>Hyphomicrobiales</taxon>
        <taxon>Phyllobacteriaceae</taxon>
        <taxon>Mesorhizobium</taxon>
    </lineage>
</organism>
<evidence type="ECO:0000313" key="1">
    <source>
        <dbReference type="EMBL" id="PDQ19275.1"/>
    </source>
</evidence>
<name>A0A2A6FC19_9HYPH</name>
<comment type="caution">
    <text evidence="1">The sequence shown here is derived from an EMBL/GenBank/DDBJ whole genome shotgun (WGS) entry which is preliminary data.</text>
</comment>
<keyword evidence="2" id="KW-1185">Reference proteome</keyword>
<dbReference type="EMBL" id="NWQG01000137">
    <property type="protein sequence ID" value="PDQ19275.1"/>
    <property type="molecule type" value="Genomic_DNA"/>
</dbReference>
<evidence type="ECO:0000313" key="2">
    <source>
        <dbReference type="Proteomes" id="UP000219182"/>
    </source>
</evidence>
<protein>
    <submittedName>
        <fullName evidence="1">Uncharacterized protein</fullName>
    </submittedName>
</protein>
<reference evidence="1 2" key="1">
    <citation type="submission" date="2017-09" db="EMBL/GenBank/DDBJ databases">
        <title>Mesorhizobum sanjuanii sp. nov. isolated from nodules of Lotus tenuis in saline-alkaline lowlands of Flooding Pampa.</title>
        <authorList>
            <person name="Sannazzaro A.I."/>
            <person name="Torres Tejerizo G.A."/>
            <person name="Fontana F."/>
            <person name="Cumpa Velazquez L.M."/>
            <person name="Hansen L."/>
            <person name="Pistorio M."/>
            <person name="Estrella M.J."/>
        </authorList>
    </citation>
    <scope>NUCLEOTIDE SEQUENCE [LARGE SCALE GENOMIC DNA]</scope>
    <source>
        <strain evidence="1 2">BSA136</strain>
    </source>
</reference>
<proteinExistence type="predicted"/>
<gene>
    <name evidence="1" type="ORF">CN311_20415</name>
</gene>
<dbReference type="AlphaFoldDB" id="A0A2A6FC19"/>
<dbReference type="Proteomes" id="UP000219182">
    <property type="component" value="Unassembled WGS sequence"/>
</dbReference>
<sequence>MVIHPQMEALWSLQPLKNNDWLRSRSESNLGVLEVRNGFEFAPLISTSVGLLAEINVTILRNRHSNDRQGIHGDIDNRVKTLFDALRIPTLGEINVLSEKGVIFHERTFCLLQDDDLVTKLTVETDRWLGVPPHQTLAIIRVAIKASTVTMDNLDLLS</sequence>
<accession>A0A2A6FC19</accession>